<sequence>MWTYYDQEPIDYSLIDDTLWGKYVKVSLTNRIFADIKSNNYKSYFDFNIEGKNFFRVSFPAFYISHWAYKPLYHKIINNIKKNGIIFGEILKASDDGNIYYEIIISCIQQV</sequence>
<dbReference type="Proteomes" id="UP000485621">
    <property type="component" value="Unassembled WGS sequence"/>
</dbReference>
<proteinExistence type="predicted"/>
<reference evidence="1" key="1">
    <citation type="submission" date="2017-02" db="EMBL/GenBank/DDBJ databases">
        <title>Delving into the versatile metabolic prowess of the omnipresent phylum Bacteroidetes.</title>
        <authorList>
            <person name="Nobu M.K."/>
            <person name="Mei R."/>
            <person name="Narihiro T."/>
            <person name="Kuroda K."/>
            <person name="Liu W.-T."/>
        </authorList>
    </citation>
    <scope>NUCLEOTIDE SEQUENCE</scope>
    <source>
        <strain evidence="1">ADurb.Bin160</strain>
    </source>
</reference>
<name>A0A1V5ZPT7_9BACT</name>
<gene>
    <name evidence="1" type="ORF">BWY04_00445</name>
</gene>
<evidence type="ECO:0000313" key="1">
    <source>
        <dbReference type="EMBL" id="OQB42086.1"/>
    </source>
</evidence>
<dbReference type="AlphaFoldDB" id="A0A1V5ZPT7"/>
<accession>A0A1V5ZPT7</accession>
<protein>
    <submittedName>
        <fullName evidence="1">Uncharacterized protein</fullName>
    </submittedName>
</protein>
<dbReference type="EMBL" id="MWDB01000006">
    <property type="protein sequence ID" value="OQB42086.1"/>
    <property type="molecule type" value="Genomic_DNA"/>
</dbReference>
<organism evidence="1">
    <name type="scientific">candidate division CPR1 bacterium ADurb.Bin160</name>
    <dbReference type="NCBI Taxonomy" id="1852826"/>
    <lineage>
        <taxon>Bacteria</taxon>
        <taxon>candidate division CPR1</taxon>
    </lineage>
</organism>
<comment type="caution">
    <text evidence="1">The sequence shown here is derived from an EMBL/GenBank/DDBJ whole genome shotgun (WGS) entry which is preliminary data.</text>
</comment>